<dbReference type="PANTHER" id="PTHR14580:SF0">
    <property type="entry name" value="MULTIPLE MYELOMA TUMOR-ASSOCIATED PROTEIN 2"/>
    <property type="match status" value="1"/>
</dbReference>
<dbReference type="InterPro" id="IPR019315">
    <property type="entry name" value="MMTA2_N"/>
</dbReference>
<protein>
    <recommendedName>
        <fullName evidence="1">Multiple myeloma tumor-associated protein 2-like N-terminal domain-containing protein</fullName>
    </recommendedName>
</protein>
<accession>A0AAD4GVY4</accession>
<evidence type="ECO:0000259" key="1">
    <source>
        <dbReference type="Pfam" id="PF10159"/>
    </source>
</evidence>
<dbReference type="Proteomes" id="UP001194746">
    <property type="component" value="Unassembled WGS sequence"/>
</dbReference>
<dbReference type="AlphaFoldDB" id="A0AAD4GVY4"/>
<dbReference type="EMBL" id="VCAU01000019">
    <property type="protein sequence ID" value="KAF9891312.1"/>
    <property type="molecule type" value="Genomic_DNA"/>
</dbReference>
<gene>
    <name evidence="2" type="ORF">FE257_004167</name>
</gene>
<feature type="domain" description="Multiple myeloma tumor-associated protein 2-like N-terminal" evidence="1">
    <location>
        <begin position="11"/>
        <end position="87"/>
    </location>
</feature>
<dbReference type="InterPro" id="IPR039207">
    <property type="entry name" value="MMTAG2-like"/>
</dbReference>
<organism evidence="2 3">
    <name type="scientific">Aspergillus nanangensis</name>
    <dbReference type="NCBI Taxonomy" id="2582783"/>
    <lineage>
        <taxon>Eukaryota</taxon>
        <taxon>Fungi</taxon>
        <taxon>Dikarya</taxon>
        <taxon>Ascomycota</taxon>
        <taxon>Pezizomycotina</taxon>
        <taxon>Eurotiomycetes</taxon>
        <taxon>Eurotiomycetidae</taxon>
        <taxon>Eurotiales</taxon>
        <taxon>Aspergillaceae</taxon>
        <taxon>Aspergillus</taxon>
        <taxon>Aspergillus subgen. Circumdati</taxon>
    </lineage>
</organism>
<keyword evidence="3" id="KW-1185">Reference proteome</keyword>
<dbReference type="Pfam" id="PF10159">
    <property type="entry name" value="MMtag"/>
    <property type="match status" value="1"/>
</dbReference>
<dbReference type="PANTHER" id="PTHR14580">
    <property type="entry name" value="MULTIPLE MYELOMA TUMOR-ASSOCIATED PROTEIN 2 FAMILY MEMBER"/>
    <property type="match status" value="1"/>
</dbReference>
<proteinExistence type="predicted"/>
<name>A0AAD4GVY4_ASPNN</name>
<evidence type="ECO:0000313" key="3">
    <source>
        <dbReference type="Proteomes" id="UP001194746"/>
    </source>
</evidence>
<reference evidence="2" key="1">
    <citation type="journal article" date="2019" name="Beilstein J. Org. Chem.">
        <title>Nanangenines: drimane sesquiterpenoids as the dominant metabolite cohort of a novel Australian fungus, Aspergillus nanangensis.</title>
        <authorList>
            <person name="Lacey H.J."/>
            <person name="Gilchrist C.L.M."/>
            <person name="Crombie A."/>
            <person name="Kalaitzis J.A."/>
            <person name="Vuong D."/>
            <person name="Rutledge P.J."/>
            <person name="Turner P."/>
            <person name="Pitt J.I."/>
            <person name="Lacey E."/>
            <person name="Chooi Y.H."/>
            <person name="Piggott A.M."/>
        </authorList>
    </citation>
    <scope>NUCLEOTIDE SEQUENCE</scope>
    <source>
        <strain evidence="2">MST-FP2251</strain>
    </source>
</reference>
<sequence>MDLVAGVRKEGSRGGRADFKWSDVKESSHRENYLGHSVMAPVGRWQTGRDLAWYAKGDNDEDQAAKEREERQRVKDAEEEAMARALGLPLPETSANSNANLTPLGDNNAIRDTTTVGEVALDLATLRSVKPRWTQIDGKDAGDTIAVEALEEIENGTGQVKGMEKGTERGTEGTGIAGIVMSVSTPTEAIDTDRGRVPGIVTTTECLRARDQEVELGEMTLREGIETTATVHITQKEIHTIVHDAEPLAESIFLYAVLGVCEQAVV</sequence>
<evidence type="ECO:0000313" key="2">
    <source>
        <dbReference type="EMBL" id="KAF9891312.1"/>
    </source>
</evidence>
<reference evidence="2" key="2">
    <citation type="submission" date="2020-02" db="EMBL/GenBank/DDBJ databases">
        <authorList>
            <person name="Gilchrist C.L.M."/>
            <person name="Chooi Y.-H."/>
        </authorList>
    </citation>
    <scope>NUCLEOTIDE SEQUENCE</scope>
    <source>
        <strain evidence="2">MST-FP2251</strain>
    </source>
</reference>
<comment type="caution">
    <text evidence="2">The sequence shown here is derived from an EMBL/GenBank/DDBJ whole genome shotgun (WGS) entry which is preliminary data.</text>
</comment>